<sequence length="321" mass="35624">MKKIIAKTDLGTKETFKKWNGKFLDESAYTEVVTVTENTAVLKPVATLEGDIPLAYIITDAYPNNRVRDVLMSIEDSSTMRANCSGPIDKKEMEDKGLIEGRDYKLRTLNSYHIRTSKGGWGMIAYSNEINSVMIGYKRGRFTGAIDSSGWTKDNPEKFEILKDLALYNERAFEKANAEIYKRQKAFSESFIKPEHRIGIFTTLSANRYHVGQTKQMSAHVDSGDTDAGLTTMCLFREGNFSGGHLVFPQFGVAIDAPDNSVIIADSNCVHGVSPISGNGQRFTCVAYTDRRLSSIGVFGKGEKLIGKYAKKESGSLEDFL</sequence>
<dbReference type="EMBL" id="UINC01026653">
    <property type="protein sequence ID" value="SVB04476.1"/>
    <property type="molecule type" value="Genomic_DNA"/>
</dbReference>
<name>A0A382ASI2_9ZZZZ</name>
<organism evidence="1">
    <name type="scientific">marine metagenome</name>
    <dbReference type="NCBI Taxonomy" id="408172"/>
    <lineage>
        <taxon>unclassified sequences</taxon>
        <taxon>metagenomes</taxon>
        <taxon>ecological metagenomes</taxon>
    </lineage>
</organism>
<dbReference type="AlphaFoldDB" id="A0A382ASI2"/>
<evidence type="ECO:0008006" key="2">
    <source>
        <dbReference type="Google" id="ProtNLM"/>
    </source>
</evidence>
<reference evidence="1" key="1">
    <citation type="submission" date="2018-05" db="EMBL/GenBank/DDBJ databases">
        <authorList>
            <person name="Lanie J.A."/>
            <person name="Ng W.-L."/>
            <person name="Kazmierczak K.M."/>
            <person name="Andrzejewski T.M."/>
            <person name="Davidsen T.M."/>
            <person name="Wayne K.J."/>
            <person name="Tettelin H."/>
            <person name="Glass J.I."/>
            <person name="Rusch D."/>
            <person name="Podicherti R."/>
            <person name="Tsui H.-C.T."/>
            <person name="Winkler M.E."/>
        </authorList>
    </citation>
    <scope>NUCLEOTIDE SEQUENCE</scope>
</reference>
<accession>A0A382ASI2</accession>
<proteinExistence type="predicted"/>
<protein>
    <recommendedName>
        <fullName evidence="2">Fe2OG dioxygenase domain-containing protein</fullName>
    </recommendedName>
</protein>
<gene>
    <name evidence="1" type="ORF">METZ01_LOCUS157330</name>
</gene>
<evidence type="ECO:0000313" key="1">
    <source>
        <dbReference type="EMBL" id="SVB04476.1"/>
    </source>
</evidence>
<dbReference type="Gene3D" id="3.60.130.30">
    <property type="match status" value="1"/>
</dbReference>